<dbReference type="PANTHER" id="PTHR15503">
    <property type="entry name" value="LDOC1 RELATED"/>
    <property type="match status" value="1"/>
</dbReference>
<sequence>MKCQPLNFKGTKGVVGLIRWFEKMETVFQISNYPDKYQVKYATCTLLNNALTCWNSHKGTIGTDAAFSMSWRELMKLMAENATRANTTGNNERKVYTRLLPLFNKCKFHHEGPCTVRCGKCNKVGNLTRDYKATISTTSNQRGQLVNQSVLTCLECGKQGYFRSDCPKLKDQNRGNKTRNRSGTGEARGKAYALGGRDANLDSKVITDVSYVVDLADRRTFRTNTILRGCMLGLLGQPYNIDLMPVELGSFDVIIDMDWLANHHAVIVCDEKIMRIPYEDEILIVQVMKKKTKDKSEEKRLEDVPTIQDFMKVFSLDLPGLPPT</sequence>
<dbReference type="InterPro" id="IPR021109">
    <property type="entry name" value="Peptidase_aspartic_dom_sf"/>
</dbReference>
<dbReference type="InterPro" id="IPR032567">
    <property type="entry name" value="RTL1-rel"/>
</dbReference>
<keyword evidence="1" id="KW-0863">Zinc-finger</keyword>
<dbReference type="PROSITE" id="PS50158">
    <property type="entry name" value="ZF_CCHC"/>
    <property type="match status" value="1"/>
</dbReference>
<dbReference type="AlphaFoldDB" id="A0A699KGN6"/>
<dbReference type="InterPro" id="IPR001878">
    <property type="entry name" value="Znf_CCHC"/>
</dbReference>
<name>A0A699KGN6_TANCI</name>
<feature type="domain" description="CCHC-type" evidence="2">
    <location>
        <begin position="153"/>
        <end position="168"/>
    </location>
</feature>
<dbReference type="InterPro" id="IPR036875">
    <property type="entry name" value="Znf_CCHC_sf"/>
</dbReference>
<accession>A0A699KGN6</accession>
<dbReference type="Gene3D" id="4.10.60.10">
    <property type="entry name" value="Zinc finger, CCHC-type"/>
    <property type="match status" value="1"/>
</dbReference>
<gene>
    <name evidence="3" type="ORF">Tci_659133</name>
</gene>
<dbReference type="PANTHER" id="PTHR15503:SF45">
    <property type="entry name" value="RNA-DIRECTED DNA POLYMERASE HOMOLOG"/>
    <property type="match status" value="1"/>
</dbReference>
<reference evidence="3" key="1">
    <citation type="journal article" date="2019" name="Sci. Rep.">
        <title>Draft genome of Tanacetum cinerariifolium, the natural source of mosquito coil.</title>
        <authorList>
            <person name="Yamashiro T."/>
            <person name="Shiraishi A."/>
            <person name="Satake H."/>
            <person name="Nakayama K."/>
        </authorList>
    </citation>
    <scope>NUCLEOTIDE SEQUENCE</scope>
</reference>
<dbReference type="Gene3D" id="2.40.70.10">
    <property type="entry name" value="Acid Proteases"/>
    <property type="match status" value="1"/>
</dbReference>
<evidence type="ECO:0000313" key="3">
    <source>
        <dbReference type="EMBL" id="GFA87161.1"/>
    </source>
</evidence>
<dbReference type="EMBL" id="BKCJ010504486">
    <property type="protein sequence ID" value="GFA87161.1"/>
    <property type="molecule type" value="Genomic_DNA"/>
</dbReference>
<evidence type="ECO:0000259" key="2">
    <source>
        <dbReference type="PROSITE" id="PS50158"/>
    </source>
</evidence>
<dbReference type="Pfam" id="PF08284">
    <property type="entry name" value="RVP_2"/>
    <property type="match status" value="1"/>
</dbReference>
<organism evidence="3">
    <name type="scientific">Tanacetum cinerariifolium</name>
    <name type="common">Dalmatian daisy</name>
    <name type="synonym">Chrysanthemum cinerariifolium</name>
    <dbReference type="NCBI Taxonomy" id="118510"/>
    <lineage>
        <taxon>Eukaryota</taxon>
        <taxon>Viridiplantae</taxon>
        <taxon>Streptophyta</taxon>
        <taxon>Embryophyta</taxon>
        <taxon>Tracheophyta</taxon>
        <taxon>Spermatophyta</taxon>
        <taxon>Magnoliopsida</taxon>
        <taxon>eudicotyledons</taxon>
        <taxon>Gunneridae</taxon>
        <taxon>Pentapetalae</taxon>
        <taxon>asterids</taxon>
        <taxon>campanulids</taxon>
        <taxon>Asterales</taxon>
        <taxon>Asteraceae</taxon>
        <taxon>Asteroideae</taxon>
        <taxon>Anthemideae</taxon>
        <taxon>Anthemidinae</taxon>
        <taxon>Tanacetum</taxon>
    </lineage>
</organism>
<dbReference type="GO" id="GO:0003676">
    <property type="term" value="F:nucleic acid binding"/>
    <property type="evidence" value="ECO:0007669"/>
    <property type="project" value="InterPro"/>
</dbReference>
<proteinExistence type="predicted"/>
<protein>
    <recommendedName>
        <fullName evidence="2">CCHC-type domain-containing protein</fullName>
    </recommendedName>
</protein>
<dbReference type="GO" id="GO:0008270">
    <property type="term" value="F:zinc ion binding"/>
    <property type="evidence" value="ECO:0007669"/>
    <property type="project" value="UniProtKB-KW"/>
</dbReference>
<keyword evidence="1" id="KW-0479">Metal-binding</keyword>
<dbReference type="SUPFAM" id="SSF57756">
    <property type="entry name" value="Retrovirus zinc finger-like domains"/>
    <property type="match status" value="1"/>
</dbReference>
<keyword evidence="1" id="KW-0862">Zinc</keyword>
<comment type="caution">
    <text evidence="3">The sequence shown here is derived from an EMBL/GenBank/DDBJ whole genome shotgun (WGS) entry which is preliminary data.</text>
</comment>
<evidence type="ECO:0000256" key="1">
    <source>
        <dbReference type="PROSITE-ProRule" id="PRU00047"/>
    </source>
</evidence>